<protein>
    <submittedName>
        <fullName evidence="1">Uncharacterized protein</fullName>
    </submittedName>
</protein>
<keyword evidence="2" id="KW-1185">Reference proteome</keyword>
<proteinExistence type="predicted"/>
<dbReference type="AlphaFoldDB" id="A0A2P6NA97"/>
<name>A0A2P6NA97_9EUKA</name>
<accession>A0A2P6NA97</accession>
<sequence>MTTCLPQKPCSAIARKTKALIFCQSFSRQYPLHCAPLSDPEKKEEEIPFFYDFRAELLLPSISEEAPGAVVQDILRDINNIHMNRTLRLLSPCDDVITMMSIKTSEEHERAPLFPSRGGCASKSWNQIVLSRR</sequence>
<comment type="caution">
    <text evidence="1">The sequence shown here is derived from an EMBL/GenBank/DDBJ whole genome shotgun (WGS) entry which is preliminary data.</text>
</comment>
<evidence type="ECO:0000313" key="1">
    <source>
        <dbReference type="EMBL" id="PRP80874.1"/>
    </source>
</evidence>
<dbReference type="Proteomes" id="UP000241769">
    <property type="component" value="Unassembled WGS sequence"/>
</dbReference>
<organism evidence="1 2">
    <name type="scientific">Planoprotostelium fungivorum</name>
    <dbReference type="NCBI Taxonomy" id="1890364"/>
    <lineage>
        <taxon>Eukaryota</taxon>
        <taxon>Amoebozoa</taxon>
        <taxon>Evosea</taxon>
        <taxon>Variosea</taxon>
        <taxon>Cavosteliida</taxon>
        <taxon>Cavosteliaceae</taxon>
        <taxon>Planoprotostelium</taxon>
    </lineage>
</organism>
<dbReference type="EMBL" id="MDYQ01000136">
    <property type="protein sequence ID" value="PRP80874.1"/>
    <property type="molecule type" value="Genomic_DNA"/>
</dbReference>
<gene>
    <name evidence="1" type="ORF">PROFUN_11429</name>
</gene>
<evidence type="ECO:0000313" key="2">
    <source>
        <dbReference type="Proteomes" id="UP000241769"/>
    </source>
</evidence>
<reference evidence="1 2" key="1">
    <citation type="journal article" date="2018" name="Genome Biol. Evol.">
        <title>Multiple Roots of Fruiting Body Formation in Amoebozoa.</title>
        <authorList>
            <person name="Hillmann F."/>
            <person name="Forbes G."/>
            <person name="Novohradska S."/>
            <person name="Ferling I."/>
            <person name="Riege K."/>
            <person name="Groth M."/>
            <person name="Westermann M."/>
            <person name="Marz M."/>
            <person name="Spaller T."/>
            <person name="Winckler T."/>
            <person name="Schaap P."/>
            <person name="Glockner G."/>
        </authorList>
    </citation>
    <scope>NUCLEOTIDE SEQUENCE [LARGE SCALE GENOMIC DNA]</scope>
    <source>
        <strain evidence="1 2">Jena</strain>
    </source>
</reference>
<dbReference type="InParanoid" id="A0A2P6NA97"/>